<name>A0AA36C6N4_9BILA</name>
<evidence type="ECO:0000256" key="1">
    <source>
        <dbReference type="SAM" id="Phobius"/>
    </source>
</evidence>
<evidence type="ECO:0000313" key="2">
    <source>
        <dbReference type="EMBL" id="CAJ0560084.1"/>
    </source>
</evidence>
<dbReference type="InterPro" id="IPR019425">
    <property type="entry name" value="7TM_GPCR_serpentine_rcpt_Srt"/>
</dbReference>
<feature type="transmembrane region" description="Helical" evidence="1">
    <location>
        <begin position="6"/>
        <end position="24"/>
    </location>
</feature>
<sequence length="175" mass="19620">MGIAYMFGGLFFQVAYILALTVICSRDFLSFSCYKLMATLGFMDLLCTCFSAHLSGFFYIVGAEYCMYPRLQYVSGAVIVGSFATVCQLSNVLVINRIIDFWRPPLGRFLFEGAQTWIYIIVILAYGLVAIWKAPPVVFSADYGAWIFHPLIPGKLDYQYASLFQTVNNLVTSAV</sequence>
<keyword evidence="1" id="KW-0812">Transmembrane</keyword>
<keyword evidence="3" id="KW-1185">Reference proteome</keyword>
<dbReference type="AlphaFoldDB" id="A0AA36C6N4"/>
<feature type="transmembrane region" description="Helical" evidence="1">
    <location>
        <begin position="36"/>
        <end position="61"/>
    </location>
</feature>
<keyword evidence="1" id="KW-1133">Transmembrane helix</keyword>
<dbReference type="Pfam" id="PF10321">
    <property type="entry name" value="7TM_GPCR_Srt"/>
    <property type="match status" value="1"/>
</dbReference>
<feature type="transmembrane region" description="Helical" evidence="1">
    <location>
        <begin position="73"/>
        <end position="95"/>
    </location>
</feature>
<dbReference type="EMBL" id="CATQJA010000414">
    <property type="protein sequence ID" value="CAJ0560084.1"/>
    <property type="molecule type" value="Genomic_DNA"/>
</dbReference>
<comment type="caution">
    <text evidence="2">The sequence shown here is derived from an EMBL/GenBank/DDBJ whole genome shotgun (WGS) entry which is preliminary data.</text>
</comment>
<reference evidence="2" key="1">
    <citation type="submission" date="2023-06" db="EMBL/GenBank/DDBJ databases">
        <authorList>
            <person name="Delattre M."/>
        </authorList>
    </citation>
    <scope>NUCLEOTIDE SEQUENCE</scope>
    <source>
        <strain evidence="2">AF72</strain>
    </source>
</reference>
<feature type="non-terminal residue" evidence="2">
    <location>
        <position position="1"/>
    </location>
</feature>
<gene>
    <name evidence="2" type="ORF">MSPICULIGERA_LOCUS1456</name>
</gene>
<dbReference type="PANTHER" id="PTHR23021">
    <property type="entry name" value="SERPENTINE RECEPTOR, CLASS T"/>
    <property type="match status" value="1"/>
</dbReference>
<evidence type="ECO:0008006" key="4">
    <source>
        <dbReference type="Google" id="ProtNLM"/>
    </source>
</evidence>
<dbReference type="Proteomes" id="UP001177023">
    <property type="component" value="Unassembled WGS sequence"/>
</dbReference>
<accession>A0AA36C6N4</accession>
<protein>
    <recommendedName>
        <fullName evidence="4">G protein-coupled receptor</fullName>
    </recommendedName>
</protein>
<dbReference type="PANTHER" id="PTHR23021:SF36">
    <property type="entry name" value="SERPENTINE RECEPTOR, CLASS T"/>
    <property type="match status" value="1"/>
</dbReference>
<organism evidence="2 3">
    <name type="scientific">Mesorhabditis spiculigera</name>
    <dbReference type="NCBI Taxonomy" id="96644"/>
    <lineage>
        <taxon>Eukaryota</taxon>
        <taxon>Metazoa</taxon>
        <taxon>Ecdysozoa</taxon>
        <taxon>Nematoda</taxon>
        <taxon>Chromadorea</taxon>
        <taxon>Rhabditida</taxon>
        <taxon>Rhabditina</taxon>
        <taxon>Rhabditomorpha</taxon>
        <taxon>Rhabditoidea</taxon>
        <taxon>Rhabditidae</taxon>
        <taxon>Mesorhabditinae</taxon>
        <taxon>Mesorhabditis</taxon>
    </lineage>
</organism>
<proteinExistence type="predicted"/>
<keyword evidence="1" id="KW-0472">Membrane</keyword>
<feature type="transmembrane region" description="Helical" evidence="1">
    <location>
        <begin position="116"/>
        <end position="134"/>
    </location>
</feature>
<evidence type="ECO:0000313" key="3">
    <source>
        <dbReference type="Proteomes" id="UP001177023"/>
    </source>
</evidence>